<organism evidence="6 7">
    <name type="scientific">Clostridium senegalense</name>
    <dbReference type="NCBI Taxonomy" id="1465809"/>
    <lineage>
        <taxon>Bacteria</taxon>
        <taxon>Bacillati</taxon>
        <taxon>Bacillota</taxon>
        <taxon>Clostridia</taxon>
        <taxon>Eubacteriales</taxon>
        <taxon>Clostridiaceae</taxon>
        <taxon>Clostridium</taxon>
    </lineage>
</organism>
<feature type="domain" description="Cyclic nucleotide-binding" evidence="4">
    <location>
        <begin position="43"/>
        <end position="128"/>
    </location>
</feature>
<accession>A0A6M0H9D7</accession>
<dbReference type="PROSITE" id="PS51063">
    <property type="entry name" value="HTH_CRP_2"/>
    <property type="match status" value="1"/>
</dbReference>
<dbReference type="InterPro" id="IPR018490">
    <property type="entry name" value="cNMP-bd_dom_sf"/>
</dbReference>
<dbReference type="Pfam" id="PF00027">
    <property type="entry name" value="cNMP_binding"/>
    <property type="match status" value="1"/>
</dbReference>
<proteinExistence type="predicted"/>
<dbReference type="InterPro" id="IPR000595">
    <property type="entry name" value="cNMP-bd_dom"/>
</dbReference>
<dbReference type="Gene3D" id="2.60.120.10">
    <property type="entry name" value="Jelly Rolls"/>
    <property type="match status" value="1"/>
</dbReference>
<dbReference type="Gene3D" id="1.10.10.10">
    <property type="entry name" value="Winged helix-like DNA-binding domain superfamily/Winged helix DNA-binding domain"/>
    <property type="match status" value="1"/>
</dbReference>
<sequence length="227" mass="26388">MYKKLFDLDKQKNMRDFFLNNLSKMGKLITYKKNETINHIDINELIIVVSGKVKVITFTVSGQEKVLFYLRSGEIDGEISYFGDEHIHSKIIALEDSVISHISYDVLTEVISEYPEYYSFFIHSIIRKYRIALSQIYDFLAESPKVRIASTLYRLVTQSPKYIDGRQTIDLLLTHQELANLIGCSRVTVTRILKELKNEGIIDTKTKEIYINDIEKLKKLSGIYDDE</sequence>
<dbReference type="SUPFAM" id="SSF46785">
    <property type="entry name" value="Winged helix' DNA-binding domain"/>
    <property type="match status" value="1"/>
</dbReference>
<feature type="domain" description="HTH crp-type" evidence="5">
    <location>
        <begin position="142"/>
        <end position="215"/>
    </location>
</feature>
<name>A0A6M0H9D7_9CLOT</name>
<evidence type="ECO:0000259" key="5">
    <source>
        <dbReference type="PROSITE" id="PS51063"/>
    </source>
</evidence>
<dbReference type="GO" id="GO:0003677">
    <property type="term" value="F:DNA binding"/>
    <property type="evidence" value="ECO:0007669"/>
    <property type="project" value="UniProtKB-KW"/>
</dbReference>
<dbReference type="SMART" id="SM00419">
    <property type="entry name" value="HTH_CRP"/>
    <property type="match status" value="1"/>
</dbReference>
<dbReference type="InterPro" id="IPR014710">
    <property type="entry name" value="RmlC-like_jellyroll"/>
</dbReference>
<dbReference type="PROSITE" id="PS00042">
    <property type="entry name" value="HTH_CRP_1"/>
    <property type="match status" value="1"/>
</dbReference>
<reference evidence="6 7" key="1">
    <citation type="submission" date="2020-02" db="EMBL/GenBank/DDBJ databases">
        <title>Genome assembly of a novel Clostridium senegalense strain.</title>
        <authorList>
            <person name="Gupta T.B."/>
            <person name="Jauregui R."/>
            <person name="Maclean P."/>
            <person name="Nawarathana A."/>
            <person name="Brightwell G."/>
        </authorList>
    </citation>
    <scope>NUCLEOTIDE SEQUENCE [LARGE SCALE GENOMIC DNA]</scope>
    <source>
        <strain evidence="6 7">AGRFS4</strain>
    </source>
</reference>
<protein>
    <submittedName>
        <fullName evidence="6">Crp/Fnr family transcriptional regulator</fullName>
    </submittedName>
</protein>
<dbReference type="EMBL" id="JAAGPU010000038">
    <property type="protein sequence ID" value="NEU06252.1"/>
    <property type="molecule type" value="Genomic_DNA"/>
</dbReference>
<dbReference type="InterPro" id="IPR050397">
    <property type="entry name" value="Env_Response_Regulators"/>
</dbReference>
<dbReference type="Proteomes" id="UP000481872">
    <property type="component" value="Unassembled WGS sequence"/>
</dbReference>
<dbReference type="CDD" id="cd00038">
    <property type="entry name" value="CAP_ED"/>
    <property type="match status" value="1"/>
</dbReference>
<dbReference type="AlphaFoldDB" id="A0A6M0H9D7"/>
<dbReference type="CDD" id="cd00092">
    <property type="entry name" value="HTH_CRP"/>
    <property type="match status" value="1"/>
</dbReference>
<dbReference type="InterPro" id="IPR036388">
    <property type="entry name" value="WH-like_DNA-bd_sf"/>
</dbReference>
<evidence type="ECO:0000256" key="1">
    <source>
        <dbReference type="ARBA" id="ARBA00023015"/>
    </source>
</evidence>
<dbReference type="InterPro" id="IPR012318">
    <property type="entry name" value="HTH_CRP"/>
</dbReference>
<dbReference type="GO" id="GO:0005829">
    <property type="term" value="C:cytosol"/>
    <property type="evidence" value="ECO:0007669"/>
    <property type="project" value="TreeGrafter"/>
</dbReference>
<dbReference type="SUPFAM" id="SSF51206">
    <property type="entry name" value="cAMP-binding domain-like"/>
    <property type="match status" value="1"/>
</dbReference>
<evidence type="ECO:0000256" key="3">
    <source>
        <dbReference type="ARBA" id="ARBA00023163"/>
    </source>
</evidence>
<evidence type="ECO:0000256" key="2">
    <source>
        <dbReference type="ARBA" id="ARBA00023125"/>
    </source>
</evidence>
<gene>
    <name evidence="6" type="ORF">G3M99_15635</name>
</gene>
<keyword evidence="7" id="KW-1185">Reference proteome</keyword>
<dbReference type="GO" id="GO:0003700">
    <property type="term" value="F:DNA-binding transcription factor activity"/>
    <property type="evidence" value="ECO:0007669"/>
    <property type="project" value="InterPro"/>
</dbReference>
<dbReference type="PRINTS" id="PR00034">
    <property type="entry name" value="HTHCRP"/>
</dbReference>
<dbReference type="RefSeq" id="WP_061996433.1">
    <property type="nucleotide sequence ID" value="NZ_JAAGPU010000038.1"/>
</dbReference>
<dbReference type="PANTHER" id="PTHR24567:SF28">
    <property type="entry name" value="LISTERIOLYSIN REGULATORY PROTEIN"/>
    <property type="match status" value="1"/>
</dbReference>
<dbReference type="PROSITE" id="PS50042">
    <property type="entry name" value="CNMP_BINDING_3"/>
    <property type="match status" value="1"/>
</dbReference>
<keyword evidence="3" id="KW-0804">Transcription</keyword>
<evidence type="ECO:0000259" key="4">
    <source>
        <dbReference type="PROSITE" id="PS50042"/>
    </source>
</evidence>
<dbReference type="InterPro" id="IPR018335">
    <property type="entry name" value="Tscrpt_reg_HTH_Crp-type_CS"/>
</dbReference>
<evidence type="ECO:0000313" key="7">
    <source>
        <dbReference type="Proteomes" id="UP000481872"/>
    </source>
</evidence>
<keyword evidence="2" id="KW-0238">DNA-binding</keyword>
<evidence type="ECO:0000313" key="6">
    <source>
        <dbReference type="EMBL" id="NEU06252.1"/>
    </source>
</evidence>
<dbReference type="InterPro" id="IPR036390">
    <property type="entry name" value="WH_DNA-bd_sf"/>
</dbReference>
<keyword evidence="1" id="KW-0805">Transcription regulation</keyword>
<dbReference type="Pfam" id="PF13545">
    <property type="entry name" value="HTH_Crp_2"/>
    <property type="match status" value="1"/>
</dbReference>
<comment type="caution">
    <text evidence="6">The sequence shown here is derived from an EMBL/GenBank/DDBJ whole genome shotgun (WGS) entry which is preliminary data.</text>
</comment>
<dbReference type="PANTHER" id="PTHR24567">
    <property type="entry name" value="CRP FAMILY TRANSCRIPTIONAL REGULATORY PROTEIN"/>
    <property type="match status" value="1"/>
</dbReference>